<evidence type="ECO:0000256" key="1">
    <source>
        <dbReference type="SAM" id="MobiDB-lite"/>
    </source>
</evidence>
<gene>
    <name evidence="2" type="ORF">tc2005_p068c</name>
</gene>
<reference evidence="2" key="1">
    <citation type="submission" date="2015-11" db="EMBL/GenBank/DDBJ databases">
        <authorList>
            <person name="Chen M.H."/>
            <person name="Kuo S.T."/>
            <person name="Chang P.H."/>
        </authorList>
    </citation>
    <scope>NUCLEOTIDE SEQUENCE</scope>
    <source>
        <strain evidence="2">Taiwan/2005</strain>
    </source>
</reference>
<dbReference type="EMBL" id="KU096999">
    <property type="protein sequence ID" value="AMW36212.1"/>
    <property type="molecule type" value="Genomic_DNA"/>
</dbReference>
<feature type="compositionally biased region" description="Basic and acidic residues" evidence="1">
    <location>
        <begin position="1107"/>
        <end position="1124"/>
    </location>
</feature>
<accession>A0A143DH17</accession>
<feature type="region of interest" description="Disordered" evidence="1">
    <location>
        <begin position="797"/>
        <end position="823"/>
    </location>
</feature>
<feature type="compositionally biased region" description="Pro residues" evidence="1">
    <location>
        <begin position="691"/>
        <end position="706"/>
    </location>
</feature>
<organism evidence="2">
    <name type="scientific">Abalone herpesvirus Taiwan/2005</name>
    <dbReference type="NCBI Taxonomy" id="1821058"/>
    <lineage>
        <taxon>Viruses</taxon>
        <taxon>Duplodnaviria</taxon>
        <taxon>Heunggongvirae</taxon>
        <taxon>Peploviricota</taxon>
        <taxon>Herviviricetes</taxon>
        <taxon>Herpesvirales</taxon>
    </lineage>
</organism>
<feature type="region of interest" description="Disordered" evidence="1">
    <location>
        <begin position="1023"/>
        <end position="1055"/>
    </location>
</feature>
<feature type="region of interest" description="Disordered" evidence="1">
    <location>
        <begin position="888"/>
        <end position="1009"/>
    </location>
</feature>
<feature type="region of interest" description="Disordered" evidence="1">
    <location>
        <begin position="679"/>
        <end position="743"/>
    </location>
</feature>
<feature type="compositionally biased region" description="Basic and acidic residues" evidence="1">
    <location>
        <begin position="1512"/>
        <end position="1537"/>
    </location>
</feature>
<feature type="region of interest" description="Disordered" evidence="1">
    <location>
        <begin position="1346"/>
        <end position="1395"/>
    </location>
</feature>
<protein>
    <submittedName>
        <fullName evidence="2">Uncharacterized protein</fullName>
    </submittedName>
</protein>
<feature type="region of interest" description="Disordered" evidence="1">
    <location>
        <begin position="1296"/>
        <end position="1319"/>
    </location>
</feature>
<feature type="region of interest" description="Disordered" evidence="1">
    <location>
        <begin position="1463"/>
        <end position="1557"/>
    </location>
</feature>
<proteinExistence type="predicted"/>
<name>A0A143DH17_9VIRU</name>
<sequence>MQKFILDNMNPDIIPSNVNNGFRLPDNLRSFWWSRDIAKINSEILRGEPINHTRNFPDVFRDFPSFTSQDQINAQQQVRSEFVAFREAIKREVLVKNKELVLFDFTNQVTDYRTIKKHDIHPAHFLKETVQALDNYVTAYREGGIPVANFLRLAKEEIFGADLGRLRRQTDNHPVISFIRDAWSNLPDVREMPSSRKETVGQPGNLSQYTKNIKYEGVSEEESRQQLLFAYINFFADVICAIKGYKFRNFQFNVHSWGVYSLNLTIGSKIGASPLEENLIKFNSFILMFNEEFMGKGATGCMYRPFFTTKNTSIPPYILSDESIDGTFWMTPIMGSACVNYSTSKQAAVYLNLLDDCKTLLPPSNYTYVDAYGQLQNVLKKSKPLQFKTDSDPSWPEICAPLLVIGLNWPCQGVQRGEDRFLRWKKRGEYPEVGAAFANALTQFFGKMMLKDDRLDGVLKKLLQFYKTKCPVPFYLQVFYNEQPEFQNGGVRQEPLFKSVANELGLQQNDNLVRKYGMISEAINLNTDVGSNNFTYRVDLLKNIIDFNDIVTSFKTHTGRNERTDLLREIALRGLMKVEGTVFFNLYLVKGEEVKVNRPAATDLMISELFNKKISFDPGKGEFLIKKIKKNSLQILRQKFEQLGLVYLSKEDGAPNLGGLGPDGVGGGQEVEMELGGQQPRGEFIPNLPEGAPPQQPPPPPLPPVDAEPVAPEMIRKKRQRRAEVDGREEEEEEEEREEPRAKVVRVEREKIEFERPTPYNPDVFKELTVDEKLNEELHDEGMALLEPVESMEPRKFKAPTLPFTKPKPKKASKNVKIPQALLTKPTSKPLEWKSLFPAESAKKMREELRIKKENESVLQEGREALMEESVESTEPVWSDLAAAIVKNREPTPSSPPPRAVVESVKSFVPPPPTQELDSGEAMAKALGTKLTKIKKSKKKAVGKIDLRPKPSKKERERLADLQQKEEDEFSRNLLEPPARTEPYEDLEISSAEEPRPPSRPPSGVPAQPLVVPYPSVPIEDVLPINRPAEKPRTKGKMRRVLTKQGREKEEENEFVDELLEAGEESMEPIEVDLTTVGELPPPVAKPSPYPPPLVVPKPTTPLLLPKTKEEQRKPRPKLADVSRRKLTPAGLERQRREDETRDEFLERVESLEPMEEDLRVRGEIPAAAPKPSPVPPPFVIPKPSQPLEAPVKKTSAGARPKLQDVARIKLTKVGLEKRKEEERIRDEYLEPVVSNEPTLTVLSKEKPSSRKVKKKVTPAIPQALLPGAKLRPLDISIAEELEEEVNQNIADDMIEDLTPRLPPPSLPANLREGYIPPPIDITKDLEEEIDQNIADDALERGLEAARSAPPPPRVPENLMPGVKLAPLGPLGLEPPPPQLPKELMPGVKLAPLGPLGLEEDMEAGVQKTVEEGGETIIDMTPGSKRRIIRIDTERTKRTIPKEFKKFLKESREKKKKLKMKASVSSQIEAVSGREAVESKISKGRGKTFTETKKRRRILEGAAAEARIFSAKKKEPPVSKKKESAGKRKDTSEGSEKPRRRILSKQEALQRIITSQR</sequence>
<dbReference type="PANTHER" id="PTHR48125">
    <property type="entry name" value="LP07818P1"/>
    <property type="match status" value="1"/>
</dbReference>
<feature type="compositionally biased region" description="Basic and acidic residues" evidence="1">
    <location>
        <begin position="943"/>
        <end position="965"/>
    </location>
</feature>
<evidence type="ECO:0000313" key="2">
    <source>
        <dbReference type="EMBL" id="AMW36212.1"/>
    </source>
</evidence>
<feature type="compositionally biased region" description="Basic residues" evidence="1">
    <location>
        <begin position="932"/>
        <end position="942"/>
    </location>
</feature>
<feature type="compositionally biased region" description="Pro residues" evidence="1">
    <location>
        <begin position="1169"/>
        <end position="1185"/>
    </location>
</feature>
<feature type="compositionally biased region" description="Acidic residues" evidence="1">
    <location>
        <begin position="727"/>
        <end position="737"/>
    </location>
</feature>
<feature type="region of interest" description="Disordered" evidence="1">
    <location>
        <begin position="1077"/>
        <end position="1151"/>
    </location>
</feature>
<feature type="region of interest" description="Disordered" evidence="1">
    <location>
        <begin position="1166"/>
        <end position="1201"/>
    </location>
</feature>
<dbReference type="PANTHER" id="PTHR48125:SF10">
    <property type="entry name" value="OS12G0136300 PROTEIN"/>
    <property type="match status" value="1"/>
</dbReference>
<feature type="compositionally biased region" description="Pro residues" evidence="1">
    <location>
        <begin position="1080"/>
        <end position="1100"/>
    </location>
</feature>
<feature type="compositionally biased region" description="Basic and acidic residues" evidence="1">
    <location>
        <begin position="1133"/>
        <end position="1151"/>
    </location>
</feature>